<dbReference type="PANTHER" id="PTHR43249">
    <property type="entry name" value="UDP-N-ACETYL-2-AMINO-2-DEOXY-D-GLUCURONATE OXIDASE"/>
    <property type="match status" value="1"/>
</dbReference>
<proteinExistence type="predicted"/>
<dbReference type="KEGG" id="mcad:Pan265_11940"/>
<dbReference type="PANTHER" id="PTHR43249:SF1">
    <property type="entry name" value="D-GLUCOSIDE 3-DEHYDROGENASE"/>
    <property type="match status" value="1"/>
</dbReference>
<evidence type="ECO:0000259" key="2">
    <source>
        <dbReference type="Pfam" id="PF22725"/>
    </source>
</evidence>
<dbReference type="SUPFAM" id="SSF51735">
    <property type="entry name" value="NAD(P)-binding Rossmann-fold domains"/>
    <property type="match status" value="1"/>
</dbReference>
<dbReference type="SUPFAM" id="SSF55347">
    <property type="entry name" value="Glyceraldehyde-3-phosphate dehydrogenase-like, C-terminal domain"/>
    <property type="match status" value="1"/>
</dbReference>
<organism evidence="3 4">
    <name type="scientific">Mucisphaera calidilacus</name>
    <dbReference type="NCBI Taxonomy" id="2527982"/>
    <lineage>
        <taxon>Bacteria</taxon>
        <taxon>Pseudomonadati</taxon>
        <taxon>Planctomycetota</taxon>
        <taxon>Phycisphaerae</taxon>
        <taxon>Phycisphaerales</taxon>
        <taxon>Phycisphaeraceae</taxon>
        <taxon>Mucisphaera</taxon>
    </lineage>
</organism>
<dbReference type="InterPro" id="IPR055170">
    <property type="entry name" value="GFO_IDH_MocA-like_dom"/>
</dbReference>
<feature type="domain" description="Gfo/Idh/MocA-like oxidoreductase N-terminal" evidence="1">
    <location>
        <begin position="5"/>
        <end position="127"/>
    </location>
</feature>
<dbReference type="GO" id="GO:0000166">
    <property type="term" value="F:nucleotide binding"/>
    <property type="evidence" value="ECO:0007669"/>
    <property type="project" value="InterPro"/>
</dbReference>
<dbReference type="Proteomes" id="UP000320386">
    <property type="component" value="Chromosome"/>
</dbReference>
<name>A0A518BWJ2_9BACT</name>
<dbReference type="AlphaFoldDB" id="A0A518BWJ2"/>
<gene>
    <name evidence="3" type="primary">gfo_1</name>
    <name evidence="3" type="ORF">Pan265_11940</name>
</gene>
<dbReference type="Pfam" id="PF01408">
    <property type="entry name" value="GFO_IDH_MocA"/>
    <property type="match status" value="1"/>
</dbReference>
<keyword evidence="3" id="KW-0560">Oxidoreductase</keyword>
<dbReference type="EC" id="1.1.99.28" evidence="3"/>
<dbReference type="GO" id="GO:0047061">
    <property type="term" value="F:glucose-fructose oxidoreductase activity"/>
    <property type="evidence" value="ECO:0007669"/>
    <property type="project" value="UniProtKB-EC"/>
</dbReference>
<dbReference type="Gene3D" id="3.40.50.720">
    <property type="entry name" value="NAD(P)-binding Rossmann-like Domain"/>
    <property type="match status" value="1"/>
</dbReference>
<evidence type="ECO:0000313" key="4">
    <source>
        <dbReference type="Proteomes" id="UP000320386"/>
    </source>
</evidence>
<protein>
    <submittedName>
        <fullName evidence="3">Glucose--fructose oxidoreductase</fullName>
        <ecNumber evidence="3">1.1.99.28</ecNumber>
    </submittedName>
</protein>
<keyword evidence="4" id="KW-1185">Reference proteome</keyword>
<dbReference type="OrthoDB" id="9788246at2"/>
<dbReference type="InterPro" id="IPR000683">
    <property type="entry name" value="Gfo/Idh/MocA-like_OxRdtase_N"/>
</dbReference>
<feature type="domain" description="GFO/IDH/MocA-like oxidoreductase" evidence="2">
    <location>
        <begin position="136"/>
        <end position="243"/>
    </location>
</feature>
<evidence type="ECO:0000259" key="1">
    <source>
        <dbReference type="Pfam" id="PF01408"/>
    </source>
</evidence>
<sequence>MKTTRIGLLGCGRIQRKHFHAVTVHEGAEIAALCDIDASRIAWILDHEKASDLEVARYTSEAEFFAHRPIDAVVISTPHASHADQIIAAVDAGLDVLVEKPMVTNAADAERVIERVEQTGRQVQIGYNAPFTPELQYVRDCIRDKTFGRLQMVSGYISQRWKNYVKGSWREVKAISGGGFSYDSGAHPLNTLCWTIDAMPTEVFAQTDNRGAAVDVNMALQARFDPDILVQLTLAGDCEHNIGSFMAFLFEDGGIEVDGWNGRWIRVFDKKGPIKYPPIPNSSSQPLDHFIDAIRGKVEPLTSPRNGLIQATLMDHVYRSAETGLPVKVG</sequence>
<dbReference type="InterPro" id="IPR052515">
    <property type="entry name" value="Gfo/Idh/MocA_Oxidoreductase"/>
</dbReference>
<dbReference type="EMBL" id="CP036280">
    <property type="protein sequence ID" value="QDU71345.1"/>
    <property type="molecule type" value="Genomic_DNA"/>
</dbReference>
<dbReference type="InterPro" id="IPR036291">
    <property type="entry name" value="NAD(P)-bd_dom_sf"/>
</dbReference>
<evidence type="ECO:0000313" key="3">
    <source>
        <dbReference type="EMBL" id="QDU71345.1"/>
    </source>
</evidence>
<dbReference type="Gene3D" id="3.30.360.10">
    <property type="entry name" value="Dihydrodipicolinate Reductase, domain 2"/>
    <property type="match status" value="1"/>
</dbReference>
<accession>A0A518BWJ2</accession>
<dbReference type="Pfam" id="PF22725">
    <property type="entry name" value="GFO_IDH_MocA_C3"/>
    <property type="match status" value="1"/>
</dbReference>
<dbReference type="RefSeq" id="WP_145445498.1">
    <property type="nucleotide sequence ID" value="NZ_CP036280.1"/>
</dbReference>
<reference evidence="3 4" key="1">
    <citation type="submission" date="2019-02" db="EMBL/GenBank/DDBJ databases">
        <title>Deep-cultivation of Planctomycetes and their phenomic and genomic characterization uncovers novel biology.</title>
        <authorList>
            <person name="Wiegand S."/>
            <person name="Jogler M."/>
            <person name="Boedeker C."/>
            <person name="Pinto D."/>
            <person name="Vollmers J."/>
            <person name="Rivas-Marin E."/>
            <person name="Kohn T."/>
            <person name="Peeters S.H."/>
            <person name="Heuer A."/>
            <person name="Rast P."/>
            <person name="Oberbeckmann S."/>
            <person name="Bunk B."/>
            <person name="Jeske O."/>
            <person name="Meyerdierks A."/>
            <person name="Storesund J.E."/>
            <person name="Kallscheuer N."/>
            <person name="Luecker S."/>
            <person name="Lage O.M."/>
            <person name="Pohl T."/>
            <person name="Merkel B.J."/>
            <person name="Hornburger P."/>
            <person name="Mueller R.-W."/>
            <person name="Bruemmer F."/>
            <person name="Labrenz M."/>
            <person name="Spormann A.M."/>
            <person name="Op den Camp H."/>
            <person name="Overmann J."/>
            <person name="Amann R."/>
            <person name="Jetten M.S.M."/>
            <person name="Mascher T."/>
            <person name="Medema M.H."/>
            <person name="Devos D.P."/>
            <person name="Kaster A.-K."/>
            <person name="Ovreas L."/>
            <person name="Rohde M."/>
            <person name="Galperin M.Y."/>
            <person name="Jogler C."/>
        </authorList>
    </citation>
    <scope>NUCLEOTIDE SEQUENCE [LARGE SCALE GENOMIC DNA]</scope>
    <source>
        <strain evidence="3 4">Pan265</strain>
    </source>
</reference>